<evidence type="ECO:0000313" key="16">
    <source>
        <dbReference type="Proteomes" id="UP000887567"/>
    </source>
</evidence>
<evidence type="ECO:0000256" key="9">
    <source>
        <dbReference type="ARBA" id="ARBA00023098"/>
    </source>
</evidence>
<keyword evidence="10" id="KW-0539">Nucleus</keyword>
<keyword evidence="6" id="KW-0963">Cytoplasm</keyword>
<protein>
    <recommendedName>
        <fullName evidence="4">palmitoyl-protein hydrolase</fullName>
        <ecNumber evidence="4">3.1.2.22</ecNumber>
    </recommendedName>
    <alternativeName>
        <fullName evidence="12">Palmitoyl-protein hydrolase</fullName>
    </alternativeName>
</protein>
<evidence type="ECO:0000256" key="10">
    <source>
        <dbReference type="ARBA" id="ARBA00023242"/>
    </source>
</evidence>
<dbReference type="GeneID" id="110254046"/>
<dbReference type="AlphaFoldDB" id="A0A913YA54"/>
<name>A0A913YA54_EXADI</name>
<dbReference type="EnsemblMetazoa" id="XM_021060997.2">
    <property type="protein sequence ID" value="XP_020916656.1"/>
    <property type="gene ID" value="LOC110254046"/>
</dbReference>
<dbReference type="Pfam" id="PF02230">
    <property type="entry name" value="Abhydrolase_2"/>
    <property type="match status" value="1"/>
</dbReference>
<evidence type="ECO:0000256" key="8">
    <source>
        <dbReference type="ARBA" id="ARBA00022832"/>
    </source>
</evidence>
<dbReference type="GO" id="GO:0005634">
    <property type="term" value="C:nucleus"/>
    <property type="evidence" value="ECO:0007669"/>
    <property type="project" value="UniProtKB-SubCell"/>
</dbReference>
<dbReference type="SUPFAM" id="SSF53474">
    <property type="entry name" value="alpha/beta-Hydrolases"/>
    <property type="match status" value="1"/>
</dbReference>
<evidence type="ECO:0000256" key="4">
    <source>
        <dbReference type="ARBA" id="ARBA00012423"/>
    </source>
</evidence>
<evidence type="ECO:0000256" key="2">
    <source>
        <dbReference type="ARBA" id="ARBA00004496"/>
    </source>
</evidence>
<dbReference type="GO" id="GO:0008474">
    <property type="term" value="F:palmitoyl-(protein) hydrolase activity"/>
    <property type="evidence" value="ECO:0007669"/>
    <property type="project" value="UniProtKB-EC"/>
</dbReference>
<evidence type="ECO:0000256" key="11">
    <source>
        <dbReference type="ARBA" id="ARBA00029392"/>
    </source>
</evidence>
<dbReference type="FunFam" id="3.40.50.1820:FF:000276">
    <property type="entry name" value="Acyl-protein thioesterase 1"/>
    <property type="match status" value="1"/>
</dbReference>
<dbReference type="PANTHER" id="PTHR10655:SF68">
    <property type="entry name" value="PALMITOYL-PROTEIN HYDROLASE"/>
    <property type="match status" value="1"/>
</dbReference>
<comment type="subcellular location">
    <subcellularLocation>
        <location evidence="2">Cytoplasm</location>
    </subcellularLocation>
    <subcellularLocation>
        <location evidence="1">Nucleus</location>
    </subcellularLocation>
</comment>
<evidence type="ECO:0000256" key="12">
    <source>
        <dbReference type="ARBA" id="ARBA00031195"/>
    </source>
</evidence>
<feature type="domain" description="Phospholipase/carboxylesterase/thioesterase" evidence="14">
    <location>
        <begin position="6"/>
        <end position="216"/>
    </location>
</feature>
<dbReference type="InterPro" id="IPR029058">
    <property type="entry name" value="AB_hydrolase_fold"/>
</dbReference>
<keyword evidence="8" id="KW-0276">Fatty acid metabolism</keyword>
<proteinExistence type="inferred from homology"/>
<keyword evidence="7" id="KW-0378">Hydrolase</keyword>
<dbReference type="InterPro" id="IPR050565">
    <property type="entry name" value="LYPA1-2/EST-like"/>
</dbReference>
<comment type="function">
    <text evidence="11">Hydrolyzes fatty acids from S-acylated cysteine residues in proteins with a strong preference for palmitoylated G-alpha proteins over other acyl substrates. Mediates the deacylation of G-alpha proteins such as GPA1 in vivo, but has weak or no activity toward palmitoylated Ras proteins. Has weak lysophospholipase activity in vitro; however such activity may not exist in vivo.</text>
</comment>
<dbReference type="GO" id="GO:0052689">
    <property type="term" value="F:carboxylic ester hydrolase activity"/>
    <property type="evidence" value="ECO:0007669"/>
    <property type="project" value="UniProtKB-KW"/>
</dbReference>
<accession>A0A913YA54</accession>
<evidence type="ECO:0000256" key="7">
    <source>
        <dbReference type="ARBA" id="ARBA00022801"/>
    </source>
</evidence>
<dbReference type="KEGG" id="epa:110254046"/>
<dbReference type="OrthoDB" id="2418081at2759"/>
<dbReference type="EC" id="3.1.2.22" evidence="4"/>
<evidence type="ECO:0000259" key="14">
    <source>
        <dbReference type="Pfam" id="PF02230"/>
    </source>
</evidence>
<keyword evidence="16" id="KW-1185">Reference proteome</keyword>
<dbReference type="GO" id="GO:0005737">
    <property type="term" value="C:cytoplasm"/>
    <property type="evidence" value="ECO:0007669"/>
    <property type="project" value="UniProtKB-SubCell"/>
</dbReference>
<keyword evidence="9" id="KW-0443">Lipid metabolism</keyword>
<dbReference type="InterPro" id="IPR003140">
    <property type="entry name" value="PLipase/COase/thioEstase"/>
</dbReference>
<dbReference type="GO" id="GO:0006631">
    <property type="term" value="P:fatty acid metabolic process"/>
    <property type="evidence" value="ECO:0007669"/>
    <property type="project" value="UniProtKB-KW"/>
</dbReference>
<dbReference type="OMA" id="GLTYPHK"/>
<dbReference type="PANTHER" id="PTHR10655">
    <property type="entry name" value="LYSOPHOSPHOLIPASE-RELATED"/>
    <property type="match status" value="1"/>
</dbReference>
<comment type="similarity">
    <text evidence="3">Belongs to the AB hydrolase superfamily. AB hydrolase 2 family.</text>
</comment>
<evidence type="ECO:0000256" key="5">
    <source>
        <dbReference type="ARBA" id="ARBA00022487"/>
    </source>
</evidence>
<reference evidence="15" key="1">
    <citation type="submission" date="2022-11" db="UniProtKB">
        <authorList>
            <consortium name="EnsemblMetazoa"/>
        </authorList>
    </citation>
    <scope>IDENTIFICATION</scope>
</reference>
<evidence type="ECO:0000313" key="15">
    <source>
        <dbReference type="EnsemblMetazoa" id="XP_020916656.1"/>
    </source>
</evidence>
<dbReference type="Gene3D" id="3.40.50.1820">
    <property type="entry name" value="alpha/beta hydrolase"/>
    <property type="match status" value="1"/>
</dbReference>
<comment type="catalytic activity">
    <reaction evidence="13">
        <text>S-hexadecanoyl-L-cysteinyl-[protein] + H2O = L-cysteinyl-[protein] + hexadecanoate + H(+)</text>
        <dbReference type="Rhea" id="RHEA:19233"/>
        <dbReference type="Rhea" id="RHEA-COMP:10131"/>
        <dbReference type="Rhea" id="RHEA-COMP:11032"/>
        <dbReference type="ChEBI" id="CHEBI:7896"/>
        <dbReference type="ChEBI" id="CHEBI:15377"/>
        <dbReference type="ChEBI" id="CHEBI:15378"/>
        <dbReference type="ChEBI" id="CHEBI:29950"/>
        <dbReference type="ChEBI" id="CHEBI:74151"/>
        <dbReference type="EC" id="3.1.2.22"/>
    </reaction>
</comment>
<organism evidence="15 16">
    <name type="scientific">Exaiptasia diaphana</name>
    <name type="common">Tropical sea anemone</name>
    <name type="synonym">Aiptasia pulchella</name>
    <dbReference type="NCBI Taxonomy" id="2652724"/>
    <lineage>
        <taxon>Eukaryota</taxon>
        <taxon>Metazoa</taxon>
        <taxon>Cnidaria</taxon>
        <taxon>Anthozoa</taxon>
        <taxon>Hexacorallia</taxon>
        <taxon>Actiniaria</taxon>
        <taxon>Aiptasiidae</taxon>
        <taxon>Exaiptasia</taxon>
    </lineage>
</organism>
<dbReference type="Proteomes" id="UP000887567">
    <property type="component" value="Unplaced"/>
</dbReference>
<keyword evidence="5" id="KW-0719">Serine esterase</keyword>
<sequence>MAYPSPVIIRSTAQHTATVIFLHGLGDTGHGWSQAFEMIKSPHVKYICPTAKTMRVTLNAGMAMPAWFDIKSLAMNTAEDHVEIKASSAYVQSLIEEEIKNGIEPNRIVVGGFSQGGAIGLYSALTSSKTLAGILALSTWLPLNGSFPGALKGNSSTPILQCHGKIDPVVNFTYGEMTAAVLSKMCSKHTFMKYSDLGHSSSPKEMEDVKNWLNNVIPTR</sequence>
<evidence type="ECO:0000256" key="3">
    <source>
        <dbReference type="ARBA" id="ARBA00006499"/>
    </source>
</evidence>
<evidence type="ECO:0000256" key="13">
    <source>
        <dbReference type="ARBA" id="ARBA00047337"/>
    </source>
</evidence>
<evidence type="ECO:0000256" key="6">
    <source>
        <dbReference type="ARBA" id="ARBA00022490"/>
    </source>
</evidence>
<dbReference type="RefSeq" id="XP_020916656.1">
    <property type="nucleotide sequence ID" value="XM_021060997.2"/>
</dbReference>
<evidence type="ECO:0000256" key="1">
    <source>
        <dbReference type="ARBA" id="ARBA00004123"/>
    </source>
</evidence>